<dbReference type="RefSeq" id="WP_012793747.1">
    <property type="nucleotide sequence ID" value="NC_013132.1"/>
</dbReference>
<dbReference type="AlphaFoldDB" id="A0A979GA97"/>
<gene>
    <name evidence="2" type="ordered locus">Cpin_6174</name>
</gene>
<proteinExistence type="predicted"/>
<reference evidence="2 3" key="2">
    <citation type="journal article" date="2010" name="Stand. Genomic Sci.">
        <title>Complete genome sequence of Chitinophaga pinensis type strain (UQM 2034).</title>
        <authorList>
            <person name="Glavina Del Rio T."/>
            <person name="Abt B."/>
            <person name="Spring S."/>
            <person name="Lapidus A."/>
            <person name="Nolan M."/>
            <person name="Tice H."/>
            <person name="Copeland A."/>
            <person name="Cheng J.F."/>
            <person name="Chen F."/>
            <person name="Bruce D."/>
            <person name="Goodwin L."/>
            <person name="Pitluck S."/>
            <person name="Ivanova N."/>
            <person name="Mavromatis K."/>
            <person name="Mikhailova N."/>
            <person name="Pati A."/>
            <person name="Chen A."/>
            <person name="Palaniappan K."/>
            <person name="Land M."/>
            <person name="Hauser L."/>
            <person name="Chang Y.J."/>
            <person name="Jeffries C.D."/>
            <person name="Chain P."/>
            <person name="Saunders E."/>
            <person name="Detter J.C."/>
            <person name="Brettin T."/>
            <person name="Rohde M."/>
            <person name="Goker M."/>
            <person name="Bristow J."/>
            <person name="Eisen J.A."/>
            <person name="Markowitz V."/>
            <person name="Hugenholtz P."/>
            <person name="Kyrpides N.C."/>
            <person name="Klenk H.P."/>
            <person name="Lucas S."/>
        </authorList>
    </citation>
    <scope>NUCLEOTIDE SEQUENCE [LARGE SCALE GENOMIC DNA]</scope>
    <source>
        <strain evidence="3">ATCC 43595 / DSM 2588 / LMG 13176 / NBRC 15968 / NCIMB 11800 / UQM 2034</strain>
    </source>
</reference>
<dbReference type="Proteomes" id="UP000002215">
    <property type="component" value="Chromosome"/>
</dbReference>
<feature type="signal peptide" evidence="1">
    <location>
        <begin position="1"/>
        <end position="20"/>
    </location>
</feature>
<sequence length="206" mass="23877">MRRFLFHVTLLLLCVVRISAQQPSPEDYKVYTAVFIEDVEERKDKISSVTIIKKLETDIDDTWLIDMLKDGQQDQLGPNLIMPGNEKLTVPIDTAYWNLVLLFHNTHRQGKLSAQEFHIKEKIDLANSLPIRPNHIDKDWKHYYDAHPLSAGIYAFSDVYYSADGKTAVVYHSIHCHGLCGHGHITVLEKKEHDWKIKFAVRLWSI</sequence>
<organism evidence="2 3">
    <name type="scientific">Chitinophaga pinensis (strain ATCC 43595 / DSM 2588 / LMG 13176 / NBRC 15968 / NCIMB 11800 / UQM 2034)</name>
    <dbReference type="NCBI Taxonomy" id="485918"/>
    <lineage>
        <taxon>Bacteria</taxon>
        <taxon>Pseudomonadati</taxon>
        <taxon>Bacteroidota</taxon>
        <taxon>Chitinophagia</taxon>
        <taxon>Chitinophagales</taxon>
        <taxon>Chitinophagaceae</taxon>
        <taxon>Chitinophaga</taxon>
    </lineage>
</organism>
<evidence type="ECO:0000256" key="1">
    <source>
        <dbReference type="SAM" id="SignalP"/>
    </source>
</evidence>
<dbReference type="OrthoDB" id="714084at2"/>
<reference evidence="3" key="1">
    <citation type="submission" date="2009-08" db="EMBL/GenBank/DDBJ databases">
        <title>The complete genome of Chitinophaga pinensis DSM 2588.</title>
        <authorList>
            <consortium name="US DOE Joint Genome Institute (JGI-PGF)"/>
            <person name="Lucas S."/>
            <person name="Copeland A."/>
            <person name="Lapidus A."/>
            <person name="Glavina del Rio T."/>
            <person name="Dalin E."/>
            <person name="Tice H."/>
            <person name="Bruce D."/>
            <person name="Goodwin L."/>
            <person name="Pitluck S."/>
            <person name="Kyrpides N."/>
            <person name="Mavromatis K."/>
            <person name="Ivanova N."/>
            <person name="Mikhailova N."/>
            <person name="Sims D."/>
            <person name="Meinche L."/>
            <person name="Brettin T."/>
            <person name="Detter J.C."/>
            <person name="Han C."/>
            <person name="Larimer F."/>
            <person name="Land M."/>
            <person name="Hauser L."/>
            <person name="Markowitz V."/>
            <person name="Cheng J.-F."/>
            <person name="Hugenholtz P."/>
            <person name="Woyke T."/>
            <person name="Wu D."/>
            <person name="Spring S."/>
            <person name="Klenk H.-P."/>
            <person name="Eisen J.A."/>
        </authorList>
    </citation>
    <scope>NUCLEOTIDE SEQUENCE [LARGE SCALE GENOMIC DNA]</scope>
    <source>
        <strain evidence="3">ATCC 43595 / DSM 2588 / LMG 13176 / NBRC 15968 / NCIMB 11800 / UQM 2034</strain>
    </source>
</reference>
<name>A0A979GA97_CHIPD</name>
<evidence type="ECO:0000313" key="2">
    <source>
        <dbReference type="EMBL" id="ACU63582.1"/>
    </source>
</evidence>
<accession>A0A979GA97</accession>
<evidence type="ECO:0000313" key="3">
    <source>
        <dbReference type="Proteomes" id="UP000002215"/>
    </source>
</evidence>
<protein>
    <submittedName>
        <fullName evidence="2">Uncharacterized protein</fullName>
    </submittedName>
</protein>
<dbReference type="EMBL" id="CP001699">
    <property type="protein sequence ID" value="ACU63582.1"/>
    <property type="molecule type" value="Genomic_DNA"/>
</dbReference>
<dbReference type="KEGG" id="cpi:Cpin_6174"/>
<keyword evidence="1" id="KW-0732">Signal</keyword>
<feature type="chain" id="PRO_5036926198" evidence="1">
    <location>
        <begin position="21"/>
        <end position="206"/>
    </location>
</feature>